<sequence length="261" mass="29724">MDKSHLLIKLGCILLTLPLVTQARFNGFGREIDTYIKESANRYQVSETMLRGLVKMEDGWYGKISPTGPIGVGQFTMGTWNFLANTVEGYRIGMRPVTAKNRNTRFDPRHNKYINTLATALYARWHIEQFVERGIKPTDENLYLAHNIGLEGLHRAILGRSTAEDIRNMRLNGMKRGMSVKQFIAYQTGRYNSHKSIANFVSKTGKQTEIVWIKPQTHKKRPSTTETESSLSTGQSAVKNAMIWIEPSDNNVLWIDNTVKM</sequence>
<name>A0A1V3J7B6_9PAST</name>
<reference evidence="1 2" key="1">
    <citation type="submission" date="2016-10" db="EMBL/GenBank/DDBJ databases">
        <title>Rodentibacter gen. nov. and new species.</title>
        <authorList>
            <person name="Christensen H."/>
        </authorList>
    </citation>
    <scope>NUCLEOTIDE SEQUENCE [LARGE SCALE GENOMIC DNA]</scope>
    <source>
        <strain evidence="1 2">H1987082031</strain>
    </source>
</reference>
<protein>
    <submittedName>
        <fullName evidence="1">Uncharacterized protein</fullName>
    </submittedName>
</protein>
<dbReference type="Gene3D" id="1.10.530.10">
    <property type="match status" value="1"/>
</dbReference>
<accession>A0A1V3J7B6</accession>
<dbReference type="SUPFAM" id="SSF53955">
    <property type="entry name" value="Lysozyme-like"/>
    <property type="match status" value="1"/>
</dbReference>
<comment type="caution">
    <text evidence="1">The sequence shown here is derived from an EMBL/GenBank/DDBJ whole genome shotgun (WGS) entry which is preliminary data.</text>
</comment>
<evidence type="ECO:0000313" key="2">
    <source>
        <dbReference type="Proteomes" id="UP000189161"/>
    </source>
</evidence>
<proteinExistence type="predicted"/>
<dbReference type="EMBL" id="MLHL01000006">
    <property type="protein sequence ID" value="OOF50784.1"/>
    <property type="molecule type" value="Genomic_DNA"/>
</dbReference>
<gene>
    <name evidence="1" type="ORF">BKK52_01145</name>
</gene>
<organism evidence="1 2">
    <name type="scientific">Rodentibacter trehalosifermentans</name>
    <dbReference type="NCBI Taxonomy" id="1908263"/>
    <lineage>
        <taxon>Bacteria</taxon>
        <taxon>Pseudomonadati</taxon>
        <taxon>Pseudomonadota</taxon>
        <taxon>Gammaproteobacteria</taxon>
        <taxon>Pasteurellales</taxon>
        <taxon>Pasteurellaceae</taxon>
        <taxon>Rodentibacter</taxon>
    </lineage>
</organism>
<dbReference type="AlphaFoldDB" id="A0A1V3J7B6"/>
<dbReference type="Proteomes" id="UP000189161">
    <property type="component" value="Unassembled WGS sequence"/>
</dbReference>
<keyword evidence="2" id="KW-1185">Reference proteome</keyword>
<dbReference type="InterPro" id="IPR023346">
    <property type="entry name" value="Lysozyme-like_dom_sf"/>
</dbReference>
<evidence type="ECO:0000313" key="1">
    <source>
        <dbReference type="EMBL" id="OOF50784.1"/>
    </source>
</evidence>